<sequence>MLTKNLLGKKVVFCHLLLRKNLVEINGKIIPYERGTKWEIQELFMKKERKRGSISTYEREEENEELKNWRRTSQKLQEK</sequence>
<protein>
    <submittedName>
        <fullName evidence="2">Uncharacterized protein</fullName>
    </submittedName>
</protein>
<dbReference type="Proteomes" id="UP001054945">
    <property type="component" value="Unassembled WGS sequence"/>
</dbReference>
<evidence type="ECO:0000313" key="3">
    <source>
        <dbReference type="Proteomes" id="UP001054945"/>
    </source>
</evidence>
<organism evidence="2 3">
    <name type="scientific">Caerostris extrusa</name>
    <name type="common">Bark spider</name>
    <name type="synonym">Caerostris bankana</name>
    <dbReference type="NCBI Taxonomy" id="172846"/>
    <lineage>
        <taxon>Eukaryota</taxon>
        <taxon>Metazoa</taxon>
        <taxon>Ecdysozoa</taxon>
        <taxon>Arthropoda</taxon>
        <taxon>Chelicerata</taxon>
        <taxon>Arachnida</taxon>
        <taxon>Araneae</taxon>
        <taxon>Araneomorphae</taxon>
        <taxon>Entelegynae</taxon>
        <taxon>Araneoidea</taxon>
        <taxon>Araneidae</taxon>
        <taxon>Caerostris</taxon>
    </lineage>
</organism>
<keyword evidence="3" id="KW-1185">Reference proteome</keyword>
<evidence type="ECO:0000256" key="1">
    <source>
        <dbReference type="SAM" id="MobiDB-lite"/>
    </source>
</evidence>
<evidence type="ECO:0000313" key="2">
    <source>
        <dbReference type="EMBL" id="GIX77720.1"/>
    </source>
</evidence>
<dbReference type="EMBL" id="BPLR01020355">
    <property type="protein sequence ID" value="GIX77720.1"/>
    <property type="molecule type" value="Genomic_DNA"/>
</dbReference>
<comment type="caution">
    <text evidence="2">The sequence shown here is derived from an EMBL/GenBank/DDBJ whole genome shotgun (WGS) entry which is preliminary data.</text>
</comment>
<accession>A0AAV4N1I9</accession>
<gene>
    <name evidence="2" type="ORF">CEXT_413201</name>
</gene>
<reference evidence="2 3" key="1">
    <citation type="submission" date="2021-06" db="EMBL/GenBank/DDBJ databases">
        <title>Caerostris extrusa draft genome.</title>
        <authorList>
            <person name="Kono N."/>
            <person name="Arakawa K."/>
        </authorList>
    </citation>
    <scope>NUCLEOTIDE SEQUENCE [LARGE SCALE GENOMIC DNA]</scope>
</reference>
<name>A0AAV4N1I9_CAEEX</name>
<feature type="region of interest" description="Disordered" evidence="1">
    <location>
        <begin position="49"/>
        <end position="79"/>
    </location>
</feature>
<dbReference type="AlphaFoldDB" id="A0AAV4N1I9"/>
<proteinExistence type="predicted"/>